<keyword evidence="5" id="KW-1185">Reference proteome</keyword>
<evidence type="ECO:0000256" key="1">
    <source>
        <dbReference type="ARBA" id="ARBA00001968"/>
    </source>
</evidence>
<accession>A0ABY7DL50</accession>
<feature type="non-terminal residue" evidence="4">
    <location>
        <position position="198"/>
    </location>
</feature>
<comment type="cofactor">
    <cofactor evidence="1">
        <name>a divalent metal cation</name>
        <dbReference type="ChEBI" id="CHEBI:60240"/>
    </cofactor>
</comment>
<proteinExistence type="predicted"/>
<sequence>MAAIFVDLKQCDFRPGVIQSSPVQSRDSMDEQVLGLFQADLIVQHHAYIRAQAEDTPYFLLADDAFALRTNLMKPYSTRGITRSQAMYNYRILRGRRVVENAFGIMANRFRVLLGRMQQSPEVVQFIIKYCVILHNMMRRRYPGKQPGQFDGEVDDHNLIPALLELWELMEPVTDGLLLFGSEHHLCGLLFILGWKLR</sequence>
<dbReference type="InterPro" id="IPR027806">
    <property type="entry name" value="HARBI1_dom"/>
</dbReference>
<feature type="domain" description="DDE Tnp4" evidence="3">
    <location>
        <begin position="35"/>
        <end position="136"/>
    </location>
</feature>
<gene>
    <name evidence="4" type="ORF">MAR_022780</name>
</gene>
<evidence type="ECO:0000313" key="5">
    <source>
        <dbReference type="Proteomes" id="UP001164746"/>
    </source>
</evidence>
<evidence type="ECO:0000259" key="3">
    <source>
        <dbReference type="Pfam" id="PF13359"/>
    </source>
</evidence>
<evidence type="ECO:0000313" key="4">
    <source>
        <dbReference type="EMBL" id="WAQ98407.1"/>
    </source>
</evidence>
<dbReference type="Proteomes" id="UP001164746">
    <property type="component" value="Chromosome 3"/>
</dbReference>
<dbReference type="Pfam" id="PF13359">
    <property type="entry name" value="DDE_Tnp_4"/>
    <property type="match status" value="1"/>
</dbReference>
<name>A0ABY7DL50_MYAAR</name>
<keyword evidence="2" id="KW-0479">Metal-binding</keyword>
<evidence type="ECO:0000256" key="2">
    <source>
        <dbReference type="ARBA" id="ARBA00022723"/>
    </source>
</evidence>
<organism evidence="4 5">
    <name type="scientific">Mya arenaria</name>
    <name type="common">Soft-shell clam</name>
    <dbReference type="NCBI Taxonomy" id="6604"/>
    <lineage>
        <taxon>Eukaryota</taxon>
        <taxon>Metazoa</taxon>
        <taxon>Spiralia</taxon>
        <taxon>Lophotrochozoa</taxon>
        <taxon>Mollusca</taxon>
        <taxon>Bivalvia</taxon>
        <taxon>Autobranchia</taxon>
        <taxon>Heteroconchia</taxon>
        <taxon>Euheterodonta</taxon>
        <taxon>Imparidentia</taxon>
        <taxon>Neoheterodontei</taxon>
        <taxon>Myida</taxon>
        <taxon>Myoidea</taxon>
        <taxon>Myidae</taxon>
        <taxon>Mya</taxon>
    </lineage>
</organism>
<protein>
    <submittedName>
        <fullName evidence="4">HARB1-like protein</fullName>
    </submittedName>
</protein>
<reference evidence="4" key="1">
    <citation type="submission" date="2022-11" db="EMBL/GenBank/DDBJ databases">
        <title>Centuries of genome instability and evolution in soft-shell clam transmissible cancer (bioRxiv).</title>
        <authorList>
            <person name="Hart S.F.M."/>
            <person name="Yonemitsu M.A."/>
            <person name="Giersch R.M."/>
            <person name="Beal B.F."/>
            <person name="Arriagada G."/>
            <person name="Davis B.W."/>
            <person name="Ostrander E.A."/>
            <person name="Goff S.P."/>
            <person name="Metzger M.J."/>
        </authorList>
    </citation>
    <scope>NUCLEOTIDE SEQUENCE</scope>
    <source>
        <strain evidence="4">MELC-2E11</strain>
        <tissue evidence="4">Siphon/mantle</tissue>
    </source>
</reference>
<dbReference type="EMBL" id="CP111014">
    <property type="protein sequence ID" value="WAQ98407.1"/>
    <property type="molecule type" value="Genomic_DNA"/>
</dbReference>